<dbReference type="PROSITE" id="PS51704">
    <property type="entry name" value="GP_PDE"/>
    <property type="match status" value="1"/>
</dbReference>
<feature type="domain" description="GP-PDE" evidence="2">
    <location>
        <begin position="340"/>
        <end position="566"/>
    </location>
</feature>
<evidence type="ECO:0000259" key="2">
    <source>
        <dbReference type="PROSITE" id="PS51704"/>
    </source>
</evidence>
<feature type="transmembrane region" description="Helical" evidence="1">
    <location>
        <begin position="310"/>
        <end position="329"/>
    </location>
</feature>
<dbReference type="InterPro" id="IPR018476">
    <property type="entry name" value="GlyceroP-diester-Pdiesterase_M"/>
</dbReference>
<dbReference type="AlphaFoldDB" id="A0A380LLE7"/>
<sequence>MDVSAKELFKAVGHNLLQNKWLFLSQGALLQLVLLLLGTALVQFGFRLILVISGQPNLSLDTFKAILLDPLGLAGVLIFVTIVAFLLFFEYAILTFLVAGSYQNQKLTWKNICILTAKRIRKLNWKQIPFFLLYFLSMVPAANLDMGSFLTDRLYIPHFITGELMKTTTGLWGMMILWLVLIYVNFRLLFTLPLTMVNEQSIVANIRKSWAMTKKGKHTFVFSWLALESILAILTICMLLFFLFLGGVLDTSGQSIVVETVLFTIFKTLMFYQTFLTKLIILSSILYVLKKENEVQVVCQMPEGHRKNTLGIVLILTMFTLFLGVYNSVRLYTASLNPHQLVIAHRGFNAVENSIQGLQNAAKVHADYVELDVQMTKDGKFVVVHDYDLKRLANIQQRVKERDFQEVKGLPISQGNQKAVIPSLNEFVQKAQELDMALLIELKPDGQDPQFFVQKFLEEWDSWSNTAAYKVMSLDKDVMQCLKQERPSICSGYVIPIQFGHFEGFHMDFYVIEDFSYNEALVQEAHEDQAELFVWTINEESQMERYAQSDADGIITDYPDQMQNVKKNIQKYDTYLDRVLRLITDTK</sequence>
<dbReference type="GO" id="GO:0008889">
    <property type="term" value="F:glycerophosphodiester phosphodiesterase activity"/>
    <property type="evidence" value="ECO:0007669"/>
    <property type="project" value="UniProtKB-EC"/>
</dbReference>
<dbReference type="Pfam" id="PF03009">
    <property type="entry name" value="GDPD"/>
    <property type="match status" value="1"/>
</dbReference>
<feature type="transmembrane region" description="Helical" evidence="1">
    <location>
        <begin position="28"/>
        <end position="52"/>
    </location>
</feature>
<evidence type="ECO:0000313" key="4">
    <source>
        <dbReference type="Proteomes" id="UP000255523"/>
    </source>
</evidence>
<feature type="transmembrane region" description="Helical" evidence="1">
    <location>
        <begin position="269"/>
        <end position="289"/>
    </location>
</feature>
<dbReference type="RefSeq" id="WP_022789258.1">
    <property type="nucleotide sequence ID" value="NZ_UHFX01000003.1"/>
</dbReference>
<feature type="transmembrane region" description="Helical" evidence="1">
    <location>
        <begin position="128"/>
        <end position="150"/>
    </location>
</feature>
<dbReference type="InterPro" id="IPR017946">
    <property type="entry name" value="PLC-like_Pdiesterase_TIM-brl"/>
</dbReference>
<feature type="transmembrane region" description="Helical" evidence="1">
    <location>
        <begin position="72"/>
        <end position="100"/>
    </location>
</feature>
<dbReference type="EC" id="3.1.4.46" evidence="3"/>
<dbReference type="CDD" id="cd08579">
    <property type="entry name" value="GDPD_memb_like"/>
    <property type="match status" value="1"/>
</dbReference>
<keyword evidence="1" id="KW-0812">Transmembrane</keyword>
<keyword evidence="4" id="KW-1185">Reference proteome</keyword>
<dbReference type="Pfam" id="PF10110">
    <property type="entry name" value="GPDPase_memb"/>
    <property type="match status" value="1"/>
</dbReference>
<name>A0A380LLE7_9FIRM</name>
<dbReference type="GO" id="GO:0006629">
    <property type="term" value="P:lipid metabolic process"/>
    <property type="evidence" value="ECO:0007669"/>
    <property type="project" value="InterPro"/>
</dbReference>
<keyword evidence="3" id="KW-0378">Hydrolase</keyword>
<feature type="transmembrane region" description="Helical" evidence="1">
    <location>
        <begin position="221"/>
        <end position="249"/>
    </location>
</feature>
<dbReference type="PANTHER" id="PTHR46211:SF8">
    <property type="entry name" value="PHOSPHODIESTERASE"/>
    <property type="match status" value="1"/>
</dbReference>
<dbReference type="OrthoDB" id="1644653at2"/>
<dbReference type="EMBL" id="UHFX01000003">
    <property type="protein sequence ID" value="SUO04035.1"/>
    <property type="molecule type" value="Genomic_DNA"/>
</dbReference>
<evidence type="ECO:0000313" key="3">
    <source>
        <dbReference type="EMBL" id="SUO04035.1"/>
    </source>
</evidence>
<gene>
    <name evidence="3" type="primary">glpQ</name>
    <name evidence="3" type="ORF">NCTC11087_00919</name>
</gene>
<reference evidence="3 4" key="1">
    <citation type="submission" date="2018-06" db="EMBL/GenBank/DDBJ databases">
        <authorList>
            <consortium name="Pathogen Informatics"/>
            <person name="Doyle S."/>
        </authorList>
    </citation>
    <scope>NUCLEOTIDE SEQUENCE [LARGE SCALE GENOMIC DNA]</scope>
    <source>
        <strain evidence="3 4">NCTC11087</strain>
    </source>
</reference>
<accession>A0A380LLE7</accession>
<keyword evidence="1" id="KW-1133">Transmembrane helix</keyword>
<dbReference type="PANTHER" id="PTHR46211">
    <property type="entry name" value="GLYCEROPHOSPHORYL DIESTER PHOSPHODIESTERASE"/>
    <property type="match status" value="1"/>
</dbReference>
<dbReference type="SUPFAM" id="SSF51695">
    <property type="entry name" value="PLC-like phosphodiesterases"/>
    <property type="match status" value="1"/>
</dbReference>
<evidence type="ECO:0000256" key="1">
    <source>
        <dbReference type="SAM" id="Phobius"/>
    </source>
</evidence>
<dbReference type="Gene3D" id="3.20.20.190">
    <property type="entry name" value="Phosphatidylinositol (PI) phosphodiesterase"/>
    <property type="match status" value="1"/>
</dbReference>
<feature type="transmembrane region" description="Helical" evidence="1">
    <location>
        <begin position="170"/>
        <end position="190"/>
    </location>
</feature>
<dbReference type="Proteomes" id="UP000255523">
    <property type="component" value="Unassembled WGS sequence"/>
</dbReference>
<proteinExistence type="predicted"/>
<keyword evidence="1" id="KW-0472">Membrane</keyword>
<organism evidence="3 4">
    <name type="scientific">Faecalicoccus pleomorphus</name>
    <dbReference type="NCBI Taxonomy" id="1323"/>
    <lineage>
        <taxon>Bacteria</taxon>
        <taxon>Bacillati</taxon>
        <taxon>Bacillota</taxon>
        <taxon>Erysipelotrichia</taxon>
        <taxon>Erysipelotrichales</taxon>
        <taxon>Erysipelotrichaceae</taxon>
        <taxon>Faecalicoccus</taxon>
    </lineage>
</organism>
<protein>
    <submittedName>
        <fullName evidence="3">Glycerophosphodiester phosphodiesterase</fullName>
        <ecNumber evidence="3">3.1.4.46</ecNumber>
    </submittedName>
</protein>
<dbReference type="InterPro" id="IPR030395">
    <property type="entry name" value="GP_PDE_dom"/>
</dbReference>
<dbReference type="GeneID" id="77461893"/>